<evidence type="ECO:0000313" key="3">
    <source>
        <dbReference type="Proteomes" id="UP000006753"/>
    </source>
</evidence>
<dbReference type="InParanoid" id="K1XM88"/>
<protein>
    <submittedName>
        <fullName evidence="2">Uncharacterized protein</fullName>
    </submittedName>
</protein>
<proteinExistence type="predicted"/>
<name>K1XM88_MARBU</name>
<dbReference type="GeneID" id="18764232"/>
<keyword evidence="3" id="KW-1185">Reference proteome</keyword>
<accession>K1XM88</accession>
<evidence type="ECO:0000256" key="1">
    <source>
        <dbReference type="SAM" id="MobiDB-lite"/>
    </source>
</evidence>
<sequence>MASTTAAPLKILRTAHNTAATPLAHLNITALLSPASTEPLNALRARHSLLPLQPTHSLHLFDGFTPRHLGACAAAAARHAAALKPFRLRVAEPFRGEGSCGERYMGFQLRDADPGPGNGKELRRLREELGREMRWEVGRWIAGTAGGGVGLGKGREGWNWLEKERAREWMWWNGRKKFRCSFAVYVAPGRAGGGGARAGEDGEGEKEEQGILEREREQREERVWRELVDSYEMGKMGEVVVEGWSVSLGFPHEVRHDPGWVRPAYSFKDAKFGQGLEKEKE</sequence>
<dbReference type="RefSeq" id="XP_007296186.1">
    <property type="nucleotide sequence ID" value="XM_007296124.1"/>
</dbReference>
<feature type="region of interest" description="Disordered" evidence="1">
    <location>
        <begin position="192"/>
        <end position="215"/>
    </location>
</feature>
<reference evidence="2 3" key="1">
    <citation type="journal article" date="2012" name="BMC Genomics">
        <title>Sequencing the genome of Marssonina brunnea reveals fungus-poplar co-evolution.</title>
        <authorList>
            <person name="Zhu S."/>
            <person name="Cao Y.-Z."/>
            <person name="Jiang C."/>
            <person name="Tan B.-Y."/>
            <person name="Wang Z."/>
            <person name="Feng S."/>
            <person name="Zhang L."/>
            <person name="Su X.-H."/>
            <person name="Brejova B."/>
            <person name="Vinar T."/>
            <person name="Xu M."/>
            <person name="Wang M.-X."/>
            <person name="Zhang S.-G."/>
            <person name="Huang M.-R."/>
            <person name="Wu R."/>
            <person name="Zhou Y."/>
        </authorList>
    </citation>
    <scope>NUCLEOTIDE SEQUENCE [LARGE SCALE GENOMIC DNA]</scope>
    <source>
        <strain evidence="2 3">MB_m1</strain>
    </source>
</reference>
<dbReference type="KEGG" id="mbe:MBM_08297"/>
<organism evidence="2 3">
    <name type="scientific">Marssonina brunnea f. sp. multigermtubi (strain MB_m1)</name>
    <name type="common">Marssonina leaf spot fungus</name>
    <dbReference type="NCBI Taxonomy" id="1072389"/>
    <lineage>
        <taxon>Eukaryota</taxon>
        <taxon>Fungi</taxon>
        <taxon>Dikarya</taxon>
        <taxon>Ascomycota</taxon>
        <taxon>Pezizomycotina</taxon>
        <taxon>Leotiomycetes</taxon>
        <taxon>Helotiales</taxon>
        <taxon>Drepanopezizaceae</taxon>
        <taxon>Drepanopeziza</taxon>
    </lineage>
</organism>
<gene>
    <name evidence="2" type="ORF">MBM_08297</name>
</gene>
<evidence type="ECO:0000313" key="2">
    <source>
        <dbReference type="EMBL" id="EKD13579.1"/>
    </source>
</evidence>
<dbReference type="EMBL" id="JH921449">
    <property type="protein sequence ID" value="EKD13579.1"/>
    <property type="molecule type" value="Genomic_DNA"/>
</dbReference>
<dbReference type="Proteomes" id="UP000006753">
    <property type="component" value="Unassembled WGS sequence"/>
</dbReference>
<dbReference type="AlphaFoldDB" id="K1XM88"/>
<dbReference type="HOGENOM" id="CLU_990714_0_0_1"/>